<organism evidence="2 3">
    <name type="scientific">Aspergillus nanangensis</name>
    <dbReference type="NCBI Taxonomy" id="2582783"/>
    <lineage>
        <taxon>Eukaryota</taxon>
        <taxon>Fungi</taxon>
        <taxon>Dikarya</taxon>
        <taxon>Ascomycota</taxon>
        <taxon>Pezizomycotina</taxon>
        <taxon>Eurotiomycetes</taxon>
        <taxon>Eurotiomycetidae</taxon>
        <taxon>Eurotiales</taxon>
        <taxon>Aspergillaceae</taxon>
        <taxon>Aspergillus</taxon>
        <taxon>Aspergillus subgen. Circumdati</taxon>
    </lineage>
</organism>
<dbReference type="GO" id="GO:0038038">
    <property type="term" value="C:G protein-coupled receptor homodimeric complex"/>
    <property type="evidence" value="ECO:0007669"/>
    <property type="project" value="TreeGrafter"/>
</dbReference>
<feature type="transmembrane region" description="Helical" evidence="1">
    <location>
        <begin position="32"/>
        <end position="60"/>
    </location>
</feature>
<dbReference type="Gene3D" id="1.10.287.920">
    <property type="entry name" value="Pheromone alpha factor receptor"/>
    <property type="match status" value="1"/>
</dbReference>
<evidence type="ECO:0000313" key="3">
    <source>
        <dbReference type="Proteomes" id="UP001194746"/>
    </source>
</evidence>
<dbReference type="InterPro" id="IPR000366">
    <property type="entry name" value="GPCR_STE2"/>
</dbReference>
<dbReference type="GO" id="GO:0004932">
    <property type="term" value="F:mating-type factor pheromone receptor activity"/>
    <property type="evidence" value="ECO:0007669"/>
    <property type="project" value="InterPro"/>
</dbReference>
<dbReference type="AlphaFoldDB" id="A0AAD4CSI5"/>
<dbReference type="PANTHER" id="PTHR28009">
    <property type="entry name" value="PHEROMONE ALPHA FACTOR RECEPTOR"/>
    <property type="match status" value="1"/>
</dbReference>
<dbReference type="Proteomes" id="UP001194746">
    <property type="component" value="Unassembled WGS sequence"/>
</dbReference>
<evidence type="ECO:0000313" key="2">
    <source>
        <dbReference type="EMBL" id="KAF9891915.1"/>
    </source>
</evidence>
<feature type="transmembrane region" description="Helical" evidence="1">
    <location>
        <begin position="236"/>
        <end position="257"/>
    </location>
</feature>
<keyword evidence="1" id="KW-0812">Transmembrane</keyword>
<reference evidence="2" key="2">
    <citation type="submission" date="2020-02" db="EMBL/GenBank/DDBJ databases">
        <authorList>
            <person name="Gilchrist C.L.M."/>
            <person name="Chooi Y.-H."/>
        </authorList>
    </citation>
    <scope>NUCLEOTIDE SEQUENCE</scope>
    <source>
        <strain evidence="2">MST-FP2251</strain>
    </source>
</reference>
<feature type="transmembrane region" description="Helical" evidence="1">
    <location>
        <begin position="196"/>
        <end position="216"/>
    </location>
</feature>
<feature type="transmembrane region" description="Helical" evidence="1">
    <location>
        <begin position="112"/>
        <end position="132"/>
    </location>
</feature>
<dbReference type="Pfam" id="PF02116">
    <property type="entry name" value="STE2"/>
    <property type="match status" value="1"/>
</dbReference>
<keyword evidence="3" id="KW-1185">Reference proteome</keyword>
<feature type="transmembrane region" description="Helical" evidence="1">
    <location>
        <begin position="153"/>
        <end position="176"/>
    </location>
</feature>
<protein>
    <recommendedName>
        <fullName evidence="4">Mating-type alpha-pheromone receptor PreB</fullName>
    </recommendedName>
</protein>
<keyword evidence="1" id="KW-1133">Transmembrane helix</keyword>
<dbReference type="EMBL" id="VCAU01000015">
    <property type="protein sequence ID" value="KAF9891915.1"/>
    <property type="molecule type" value="Genomic_DNA"/>
</dbReference>
<evidence type="ECO:0008006" key="4">
    <source>
        <dbReference type="Google" id="ProtNLM"/>
    </source>
</evidence>
<sequence length="374" mass="41846">MTSNFDPFSQNVTMRGADGTAFDVPVEGIDLFYQYCIRICINYGAQLGASIVLFVIVLLLTRPEKRFSAVFILNSLALLLNIGRLVCQVVYFTSQFVRFYAFFGGDFSEVPLSAYVDSVLGVVMMTLLLICIEASLVLQVQVVCTNLRRRYQHTLLVASVIVALVPIIFRFVYMVYNCRHIMYAKETLPINWLESATNVVITVSICFFCAVFIVKLGFAIRLRRRLGMSEFGPMRVVFIMGCQTMIIPAILSILQYIVSVPELASNIFSLVTISLPLSSLWAGVTLDQSSRGPASSSSRATFWKGLTFSNTTKSRQDSTVTYVSYPSSKSNTVCYAELSPAKQQQHPDPELVHGIAVERDISVYSHRKNEEEQV</sequence>
<dbReference type="PRINTS" id="PR00250">
    <property type="entry name" value="GPCRSTE2"/>
</dbReference>
<dbReference type="GO" id="GO:0000750">
    <property type="term" value="P:pheromone-dependent signal transduction involved in conjugation with cellular fusion"/>
    <property type="evidence" value="ECO:0007669"/>
    <property type="project" value="TreeGrafter"/>
</dbReference>
<reference evidence="2" key="1">
    <citation type="journal article" date="2019" name="Beilstein J. Org. Chem.">
        <title>Nanangenines: drimane sesquiterpenoids as the dominant metabolite cohort of a novel Australian fungus, Aspergillus nanangensis.</title>
        <authorList>
            <person name="Lacey H.J."/>
            <person name="Gilchrist C.L.M."/>
            <person name="Crombie A."/>
            <person name="Kalaitzis J.A."/>
            <person name="Vuong D."/>
            <person name="Rutledge P.J."/>
            <person name="Turner P."/>
            <person name="Pitt J.I."/>
            <person name="Lacey E."/>
            <person name="Chooi Y.H."/>
            <person name="Piggott A.M."/>
        </authorList>
    </citation>
    <scope>NUCLEOTIDE SEQUENCE</scope>
    <source>
        <strain evidence="2">MST-FP2251</strain>
    </source>
</reference>
<keyword evidence="1" id="KW-0472">Membrane</keyword>
<gene>
    <name evidence="2" type="ORF">FE257_002878</name>
</gene>
<accession>A0AAD4CSI5</accession>
<dbReference type="CDD" id="cd14939">
    <property type="entry name" value="7tmD_STE2"/>
    <property type="match status" value="1"/>
</dbReference>
<dbReference type="PANTHER" id="PTHR28009:SF1">
    <property type="entry name" value="PHEROMONE ALPHA FACTOR RECEPTOR"/>
    <property type="match status" value="1"/>
</dbReference>
<dbReference type="InterPro" id="IPR027458">
    <property type="entry name" value="STE2_TM1-TM2_sf"/>
</dbReference>
<feature type="transmembrane region" description="Helical" evidence="1">
    <location>
        <begin position="67"/>
        <end position="92"/>
    </location>
</feature>
<proteinExistence type="predicted"/>
<evidence type="ECO:0000256" key="1">
    <source>
        <dbReference type="SAM" id="Phobius"/>
    </source>
</evidence>
<comment type="caution">
    <text evidence="2">The sequence shown here is derived from an EMBL/GenBank/DDBJ whole genome shotgun (WGS) entry which is preliminary data.</text>
</comment>
<name>A0AAD4CSI5_ASPNN</name>